<sequence>METLQALEKGDIDGEICINDVLTDDALKAILEKLENANEKNNYGLVCKRWLHLQSSERRRLCARAGTHMLQRMAARFTRLLQLDFSQSVSRSFFPGVSDRDLDVIATRFHCLLNLNLRECKGITDAGLQTLGQ</sequence>
<evidence type="ECO:0000313" key="2">
    <source>
        <dbReference type="Proteomes" id="UP000824469"/>
    </source>
</evidence>
<organism evidence="1 2">
    <name type="scientific">Taxus chinensis</name>
    <name type="common">Chinese yew</name>
    <name type="synonym">Taxus wallichiana var. chinensis</name>
    <dbReference type="NCBI Taxonomy" id="29808"/>
    <lineage>
        <taxon>Eukaryota</taxon>
        <taxon>Viridiplantae</taxon>
        <taxon>Streptophyta</taxon>
        <taxon>Embryophyta</taxon>
        <taxon>Tracheophyta</taxon>
        <taxon>Spermatophyta</taxon>
        <taxon>Pinopsida</taxon>
        <taxon>Pinidae</taxon>
        <taxon>Conifers II</taxon>
        <taxon>Cupressales</taxon>
        <taxon>Taxaceae</taxon>
        <taxon>Taxus</taxon>
    </lineage>
</organism>
<dbReference type="InterPro" id="IPR032675">
    <property type="entry name" value="LRR_dom_sf"/>
</dbReference>
<dbReference type="CDD" id="cd22159">
    <property type="entry name" value="F-box_AtTIR1-like"/>
    <property type="match status" value="1"/>
</dbReference>
<proteinExistence type="predicted"/>
<dbReference type="EMBL" id="JAHRHJ020000002">
    <property type="protein sequence ID" value="KAH9325975.1"/>
    <property type="molecule type" value="Genomic_DNA"/>
</dbReference>
<gene>
    <name evidence="1" type="ORF">KI387_006153</name>
</gene>
<reference evidence="1 2" key="1">
    <citation type="journal article" date="2021" name="Nat. Plants">
        <title>The Taxus genome provides insights into paclitaxel biosynthesis.</title>
        <authorList>
            <person name="Xiong X."/>
            <person name="Gou J."/>
            <person name="Liao Q."/>
            <person name="Li Y."/>
            <person name="Zhou Q."/>
            <person name="Bi G."/>
            <person name="Li C."/>
            <person name="Du R."/>
            <person name="Wang X."/>
            <person name="Sun T."/>
            <person name="Guo L."/>
            <person name="Liang H."/>
            <person name="Lu P."/>
            <person name="Wu Y."/>
            <person name="Zhang Z."/>
            <person name="Ro D.K."/>
            <person name="Shang Y."/>
            <person name="Huang S."/>
            <person name="Yan J."/>
        </authorList>
    </citation>
    <scope>NUCLEOTIDE SEQUENCE [LARGE SCALE GENOMIC DNA]</scope>
    <source>
        <strain evidence="1">Ta-2019</strain>
    </source>
</reference>
<dbReference type="Proteomes" id="UP000824469">
    <property type="component" value="Unassembled WGS sequence"/>
</dbReference>
<protein>
    <submittedName>
        <fullName evidence="1">Uncharacterized protein</fullName>
    </submittedName>
</protein>
<comment type="caution">
    <text evidence="1">The sequence shown here is derived from an EMBL/GenBank/DDBJ whole genome shotgun (WGS) entry which is preliminary data.</text>
</comment>
<name>A0AA38GQ83_TAXCH</name>
<dbReference type="AlphaFoldDB" id="A0AA38GQ83"/>
<feature type="non-terminal residue" evidence="1">
    <location>
        <position position="1"/>
    </location>
</feature>
<dbReference type="SUPFAM" id="SSF81383">
    <property type="entry name" value="F-box domain"/>
    <property type="match status" value="1"/>
</dbReference>
<dbReference type="OMA" id="IDGEICI"/>
<accession>A0AA38GQ83</accession>
<keyword evidence="2" id="KW-1185">Reference proteome</keyword>
<dbReference type="InterPro" id="IPR036047">
    <property type="entry name" value="F-box-like_dom_sf"/>
</dbReference>
<evidence type="ECO:0000313" key="1">
    <source>
        <dbReference type="EMBL" id="KAH9325975.1"/>
    </source>
</evidence>
<dbReference type="Gene3D" id="3.80.10.10">
    <property type="entry name" value="Ribonuclease Inhibitor"/>
    <property type="match status" value="1"/>
</dbReference>
<dbReference type="SUPFAM" id="SSF52047">
    <property type="entry name" value="RNI-like"/>
    <property type="match status" value="1"/>
</dbReference>